<organism evidence="3 4">
    <name type="scientific">Actinomadura napierensis</name>
    <dbReference type="NCBI Taxonomy" id="267854"/>
    <lineage>
        <taxon>Bacteria</taxon>
        <taxon>Bacillati</taxon>
        <taxon>Actinomycetota</taxon>
        <taxon>Actinomycetes</taxon>
        <taxon>Streptosporangiales</taxon>
        <taxon>Thermomonosporaceae</taxon>
        <taxon>Actinomadura</taxon>
    </lineage>
</organism>
<evidence type="ECO:0000313" key="4">
    <source>
        <dbReference type="Proteomes" id="UP001501020"/>
    </source>
</evidence>
<gene>
    <name evidence="3" type="ORF">GCM10009727_28460</name>
</gene>
<dbReference type="Pfam" id="PF12728">
    <property type="entry name" value="HTH_17"/>
    <property type="match status" value="1"/>
</dbReference>
<feature type="region of interest" description="Disordered" evidence="1">
    <location>
        <begin position="83"/>
        <end position="115"/>
    </location>
</feature>
<dbReference type="EMBL" id="BAAAMR010000020">
    <property type="protein sequence ID" value="GAA2134575.1"/>
    <property type="molecule type" value="Genomic_DNA"/>
</dbReference>
<evidence type="ECO:0000313" key="3">
    <source>
        <dbReference type="EMBL" id="GAA2134575.1"/>
    </source>
</evidence>
<reference evidence="3 4" key="1">
    <citation type="journal article" date="2019" name="Int. J. Syst. Evol. Microbiol.">
        <title>The Global Catalogue of Microorganisms (GCM) 10K type strain sequencing project: providing services to taxonomists for standard genome sequencing and annotation.</title>
        <authorList>
            <consortium name="The Broad Institute Genomics Platform"/>
            <consortium name="The Broad Institute Genome Sequencing Center for Infectious Disease"/>
            <person name="Wu L."/>
            <person name="Ma J."/>
        </authorList>
    </citation>
    <scope>NUCLEOTIDE SEQUENCE [LARGE SCALE GENOMIC DNA]</scope>
    <source>
        <strain evidence="3 4">JCM 13850</strain>
    </source>
</reference>
<keyword evidence="4" id="KW-1185">Reference proteome</keyword>
<protein>
    <recommendedName>
        <fullName evidence="2">Helix-turn-helix domain-containing protein</fullName>
    </recommendedName>
</protein>
<evidence type="ECO:0000256" key="1">
    <source>
        <dbReference type="SAM" id="MobiDB-lite"/>
    </source>
</evidence>
<name>A0ABN2YZW1_9ACTN</name>
<feature type="domain" description="Helix-turn-helix" evidence="2">
    <location>
        <begin position="29"/>
        <end position="75"/>
    </location>
</feature>
<comment type="caution">
    <text evidence="3">The sequence shown here is derived from an EMBL/GenBank/DDBJ whole genome shotgun (WGS) entry which is preliminary data.</text>
</comment>
<dbReference type="InterPro" id="IPR041657">
    <property type="entry name" value="HTH_17"/>
</dbReference>
<dbReference type="Proteomes" id="UP001501020">
    <property type="component" value="Unassembled WGS sequence"/>
</dbReference>
<feature type="compositionally biased region" description="Low complexity" evidence="1">
    <location>
        <begin position="87"/>
        <end position="109"/>
    </location>
</feature>
<sequence>MTAHTTPTGPDTTNPAAPILAAPVLTKLLYEIPEVMALLSMSRTVIYEQMSAGRLRSVQQGRARRIPAAAILDYVALLETEAAHGEASGTAPGDASSPAASDASPAARATHGRAA</sequence>
<evidence type="ECO:0000259" key="2">
    <source>
        <dbReference type="Pfam" id="PF12728"/>
    </source>
</evidence>
<dbReference type="RefSeq" id="WP_344266243.1">
    <property type="nucleotide sequence ID" value="NZ_BAAAMR010000020.1"/>
</dbReference>
<accession>A0ABN2YZW1</accession>
<proteinExistence type="predicted"/>